<dbReference type="HOGENOM" id="CLU_3392180_0_0_1"/>
<sequence>MFNGKALDVWVNEVVEGRAALVNDWFVCDACL</sequence>
<reference evidence="1" key="2">
    <citation type="submission" date="2025-08" db="UniProtKB">
        <authorList>
            <consortium name="Ensembl"/>
        </authorList>
    </citation>
    <scope>IDENTIFICATION</scope>
</reference>
<keyword evidence="2" id="KW-1185">Reference proteome</keyword>
<dbReference type="AlphaFoldDB" id="H2XN63"/>
<reference evidence="2" key="1">
    <citation type="journal article" date="2002" name="Science">
        <title>The draft genome of Ciona intestinalis: insights into chordate and vertebrate origins.</title>
        <authorList>
            <person name="Dehal P."/>
            <person name="Satou Y."/>
            <person name="Campbell R.K."/>
            <person name="Chapman J."/>
            <person name="Degnan B."/>
            <person name="De Tomaso A."/>
            <person name="Davidson B."/>
            <person name="Di Gregorio A."/>
            <person name="Gelpke M."/>
            <person name="Goodstein D.M."/>
            <person name="Harafuji N."/>
            <person name="Hastings K.E."/>
            <person name="Ho I."/>
            <person name="Hotta K."/>
            <person name="Huang W."/>
            <person name="Kawashima T."/>
            <person name="Lemaire P."/>
            <person name="Martinez D."/>
            <person name="Meinertzhagen I.A."/>
            <person name="Necula S."/>
            <person name="Nonaka M."/>
            <person name="Putnam N."/>
            <person name="Rash S."/>
            <person name="Saiga H."/>
            <person name="Satake M."/>
            <person name="Terry A."/>
            <person name="Yamada L."/>
            <person name="Wang H.G."/>
            <person name="Awazu S."/>
            <person name="Azumi K."/>
            <person name="Boore J."/>
            <person name="Branno M."/>
            <person name="Chin-Bow S."/>
            <person name="DeSantis R."/>
            <person name="Doyle S."/>
            <person name="Francino P."/>
            <person name="Keys D.N."/>
            <person name="Haga S."/>
            <person name="Hayashi H."/>
            <person name="Hino K."/>
            <person name="Imai K.S."/>
            <person name="Inaba K."/>
            <person name="Kano S."/>
            <person name="Kobayashi K."/>
            <person name="Kobayashi M."/>
            <person name="Lee B.I."/>
            <person name="Makabe K.W."/>
            <person name="Manohar C."/>
            <person name="Matassi G."/>
            <person name="Medina M."/>
            <person name="Mochizuki Y."/>
            <person name="Mount S."/>
            <person name="Morishita T."/>
            <person name="Miura S."/>
            <person name="Nakayama A."/>
            <person name="Nishizaka S."/>
            <person name="Nomoto H."/>
            <person name="Ohta F."/>
            <person name="Oishi K."/>
            <person name="Rigoutsos I."/>
            <person name="Sano M."/>
            <person name="Sasaki A."/>
            <person name="Sasakura Y."/>
            <person name="Shoguchi E."/>
            <person name="Shin-i T."/>
            <person name="Spagnuolo A."/>
            <person name="Stainier D."/>
            <person name="Suzuki M.M."/>
            <person name="Tassy O."/>
            <person name="Takatori N."/>
            <person name="Tokuoka M."/>
            <person name="Yagi K."/>
            <person name="Yoshizaki F."/>
            <person name="Wada S."/>
            <person name="Zhang C."/>
            <person name="Hyatt P.D."/>
            <person name="Larimer F."/>
            <person name="Detter C."/>
            <person name="Doggett N."/>
            <person name="Glavina T."/>
            <person name="Hawkins T."/>
            <person name="Richardson P."/>
            <person name="Lucas S."/>
            <person name="Kohara Y."/>
            <person name="Levine M."/>
            <person name="Satoh N."/>
            <person name="Rokhsar D.S."/>
        </authorList>
    </citation>
    <scope>NUCLEOTIDE SEQUENCE [LARGE SCALE GENOMIC DNA]</scope>
</reference>
<organism evidence="1 2">
    <name type="scientific">Ciona intestinalis</name>
    <name type="common">Transparent sea squirt</name>
    <name type="synonym">Ascidia intestinalis</name>
    <dbReference type="NCBI Taxonomy" id="7719"/>
    <lineage>
        <taxon>Eukaryota</taxon>
        <taxon>Metazoa</taxon>
        <taxon>Chordata</taxon>
        <taxon>Tunicata</taxon>
        <taxon>Ascidiacea</taxon>
        <taxon>Phlebobranchia</taxon>
        <taxon>Cionidae</taxon>
        <taxon>Ciona</taxon>
    </lineage>
</organism>
<dbReference type="InParanoid" id="H2XN63"/>
<evidence type="ECO:0000313" key="2">
    <source>
        <dbReference type="Proteomes" id="UP000008144"/>
    </source>
</evidence>
<dbReference type="Proteomes" id="UP000008144">
    <property type="component" value="Unassembled WGS sequence"/>
</dbReference>
<dbReference type="Ensembl" id="ENSCINT00000030285.1">
    <property type="protein sequence ID" value="ENSCINP00000031096.1"/>
    <property type="gene ID" value="ENSCING00000019182.1"/>
</dbReference>
<accession>H2XN63</accession>
<name>H2XN63_CIOIN</name>
<reference evidence="1" key="3">
    <citation type="submission" date="2025-09" db="UniProtKB">
        <authorList>
            <consortium name="Ensembl"/>
        </authorList>
    </citation>
    <scope>IDENTIFICATION</scope>
</reference>
<proteinExistence type="predicted"/>
<evidence type="ECO:0000313" key="1">
    <source>
        <dbReference type="Ensembl" id="ENSCINP00000031096.1"/>
    </source>
</evidence>
<protein>
    <submittedName>
        <fullName evidence="1">Uncharacterized protein</fullName>
    </submittedName>
</protein>